<dbReference type="InterPro" id="IPR011701">
    <property type="entry name" value="MFS"/>
</dbReference>
<evidence type="ECO:0000256" key="4">
    <source>
        <dbReference type="ARBA" id="ARBA00023136"/>
    </source>
</evidence>
<dbReference type="PANTHER" id="PTHR23526">
    <property type="entry name" value="INTEGRAL MEMBRANE TRANSPORT PROTEIN-RELATED"/>
    <property type="match status" value="1"/>
</dbReference>
<dbReference type="Gene3D" id="1.20.1250.20">
    <property type="entry name" value="MFS general substrate transporter like domains"/>
    <property type="match status" value="2"/>
</dbReference>
<accession>A0A7C4L1B4</accession>
<gene>
    <name evidence="7" type="ORF">ENT17_12515</name>
</gene>
<feature type="transmembrane region" description="Helical" evidence="5">
    <location>
        <begin position="153"/>
        <end position="175"/>
    </location>
</feature>
<feature type="transmembrane region" description="Helical" evidence="5">
    <location>
        <begin position="375"/>
        <end position="393"/>
    </location>
</feature>
<evidence type="ECO:0000256" key="1">
    <source>
        <dbReference type="ARBA" id="ARBA00004651"/>
    </source>
</evidence>
<evidence type="ECO:0000259" key="6">
    <source>
        <dbReference type="PROSITE" id="PS50850"/>
    </source>
</evidence>
<dbReference type="PANTHER" id="PTHR23526:SF2">
    <property type="entry name" value="MAJOR FACILITATOR SUPERFAMILY (MFS) PROFILE DOMAIN-CONTAINING PROTEIN"/>
    <property type="match status" value="1"/>
</dbReference>
<feature type="transmembrane region" description="Helical" evidence="5">
    <location>
        <begin position="91"/>
        <end position="109"/>
    </location>
</feature>
<keyword evidence="3 5" id="KW-1133">Transmembrane helix</keyword>
<evidence type="ECO:0000256" key="2">
    <source>
        <dbReference type="ARBA" id="ARBA00022692"/>
    </source>
</evidence>
<feature type="transmembrane region" description="Helical" evidence="5">
    <location>
        <begin position="341"/>
        <end position="363"/>
    </location>
</feature>
<dbReference type="InterPro" id="IPR036259">
    <property type="entry name" value="MFS_trans_sf"/>
</dbReference>
<organism evidence="7">
    <name type="scientific">Bellilinea caldifistulae</name>
    <dbReference type="NCBI Taxonomy" id="360411"/>
    <lineage>
        <taxon>Bacteria</taxon>
        <taxon>Bacillati</taxon>
        <taxon>Chloroflexota</taxon>
        <taxon>Anaerolineae</taxon>
        <taxon>Anaerolineales</taxon>
        <taxon>Anaerolineaceae</taxon>
        <taxon>Bellilinea</taxon>
    </lineage>
</organism>
<feature type="transmembrane region" description="Helical" evidence="5">
    <location>
        <begin position="316"/>
        <end position="335"/>
    </location>
</feature>
<feature type="transmembrane region" description="Helical" evidence="5">
    <location>
        <begin position="399"/>
        <end position="422"/>
    </location>
</feature>
<feature type="transmembrane region" description="Helical" evidence="5">
    <location>
        <begin position="59"/>
        <end position="79"/>
    </location>
</feature>
<keyword evidence="2 5" id="KW-0812">Transmembrane</keyword>
<feature type="transmembrane region" description="Helical" evidence="5">
    <location>
        <begin position="245"/>
        <end position="266"/>
    </location>
</feature>
<dbReference type="PROSITE" id="PS50850">
    <property type="entry name" value="MFS"/>
    <property type="match status" value="1"/>
</dbReference>
<evidence type="ECO:0000256" key="3">
    <source>
        <dbReference type="ARBA" id="ARBA00022989"/>
    </source>
</evidence>
<proteinExistence type="predicted"/>
<dbReference type="InterPro" id="IPR052528">
    <property type="entry name" value="Sugar_transport-like"/>
</dbReference>
<dbReference type="EMBL" id="DSXR01000127">
    <property type="protein sequence ID" value="HGS88420.1"/>
    <property type="molecule type" value="Genomic_DNA"/>
</dbReference>
<evidence type="ECO:0000313" key="7">
    <source>
        <dbReference type="EMBL" id="HGS88420.1"/>
    </source>
</evidence>
<feature type="transmembrane region" description="Helical" evidence="5">
    <location>
        <begin position="115"/>
        <end position="141"/>
    </location>
</feature>
<feature type="transmembrane region" description="Helical" evidence="5">
    <location>
        <begin position="286"/>
        <end position="304"/>
    </location>
</feature>
<keyword evidence="4 5" id="KW-0472">Membrane</keyword>
<protein>
    <submittedName>
        <fullName evidence="7">MFS transporter</fullName>
    </submittedName>
</protein>
<dbReference type="AlphaFoldDB" id="A0A7C4L1B4"/>
<feature type="transmembrane region" description="Helical" evidence="5">
    <location>
        <begin position="29"/>
        <end position="47"/>
    </location>
</feature>
<dbReference type="InterPro" id="IPR020846">
    <property type="entry name" value="MFS_dom"/>
</dbReference>
<feature type="domain" description="Major facilitator superfamily (MFS) profile" evidence="6">
    <location>
        <begin position="21"/>
        <end position="428"/>
    </location>
</feature>
<comment type="subcellular location">
    <subcellularLocation>
        <location evidence="1">Cell membrane</location>
        <topology evidence="1">Multi-pass membrane protein</topology>
    </subcellularLocation>
</comment>
<dbReference type="GO" id="GO:0022857">
    <property type="term" value="F:transmembrane transporter activity"/>
    <property type="evidence" value="ECO:0007669"/>
    <property type="project" value="InterPro"/>
</dbReference>
<dbReference type="SUPFAM" id="SSF103473">
    <property type="entry name" value="MFS general substrate transporter"/>
    <property type="match status" value="1"/>
</dbReference>
<sequence length="436" mass="47904">MNLIRRLFSPAQPVPVELRRNFLHLYLDIAWWGLLNGSILVFLGVYASRLGASTFQLGLLTASPALMNLLFTFPAGGLLERKPVARVTRWSALAMRIFYLLLIPLPVLLPPGTQVWVILAITLLMNIPGTLIAIAFNAFFAEAVPPEWRGQVAGVRNALFSITTMITALAVGVILDRMPFATGYQIVFAIGAVGAMMSALHLWLVRLPEKPAAVEPQTNGVKNELRSAEKAPLKALRLQSLRLDVLRGAFGRLLVLIFVYQLGGYLIGPVVPKYQVNVLQLSDVTISQASALFWVAHFVGSLQSRRLSQRLGFQRLTGWGLIIVTLTLVMFTYSFQPWIYLAHSLIGGIGWAWIAGGLINFVLERIPADDRPSHLAWFNLINNAAALLCGLLVPLIASWIGMAATLLLAAALRLVVGVSLCLRRPIKRPRLGLAQE</sequence>
<feature type="transmembrane region" description="Helical" evidence="5">
    <location>
        <begin position="181"/>
        <end position="204"/>
    </location>
</feature>
<dbReference type="GO" id="GO:0005886">
    <property type="term" value="C:plasma membrane"/>
    <property type="evidence" value="ECO:0007669"/>
    <property type="project" value="UniProtKB-SubCell"/>
</dbReference>
<dbReference type="Pfam" id="PF07690">
    <property type="entry name" value="MFS_1"/>
    <property type="match status" value="2"/>
</dbReference>
<reference evidence="7" key="1">
    <citation type="journal article" date="2020" name="mSystems">
        <title>Genome- and Community-Level Interaction Insights into Carbon Utilization and Element Cycling Functions of Hydrothermarchaeota in Hydrothermal Sediment.</title>
        <authorList>
            <person name="Zhou Z."/>
            <person name="Liu Y."/>
            <person name="Xu W."/>
            <person name="Pan J."/>
            <person name="Luo Z.H."/>
            <person name="Li M."/>
        </authorList>
    </citation>
    <scope>NUCLEOTIDE SEQUENCE [LARGE SCALE GENOMIC DNA]</scope>
    <source>
        <strain evidence="7">SpSt-556</strain>
    </source>
</reference>
<comment type="caution">
    <text evidence="7">The sequence shown here is derived from an EMBL/GenBank/DDBJ whole genome shotgun (WGS) entry which is preliminary data.</text>
</comment>
<evidence type="ECO:0000256" key="5">
    <source>
        <dbReference type="SAM" id="Phobius"/>
    </source>
</evidence>
<name>A0A7C4L1B4_9CHLR</name>